<evidence type="ECO:0000256" key="3">
    <source>
        <dbReference type="SAM" id="Coils"/>
    </source>
</evidence>
<dbReference type="Proteomes" id="UP000184139">
    <property type="component" value="Unassembled WGS sequence"/>
</dbReference>
<sequence length="337" mass="37772">MSTMTQRPELTSLASSLDELSQVMLELHQLKRQSERLDQMNRLHARLAGVLSVPGMIEAYSVWLMPIVEHELIGYNNNARGKKHLFCSGHGPNRRRAIAFAEQLIEDGTSPRRAVKSDDGQFGHKWIFETVDDAGILLVLKEGRELDDTEMAIINDSLTILAESLQRGLEYEDLFERASSDPLTGLSNRRVFDRRISGMMDSATRYKHPLTMLSLDLDHFKDINDNLGHQAGDEVLKSVAEVLAAAVRSTDLLVRMGGDEFLLVLDNTNQQQGRILAERLVKKIDDLDVRASETVKLGVSIGMAQMVPGENLRSWLERTDDILYHAKAQGRARVAVS</sequence>
<proteinExistence type="predicted"/>
<dbReference type="EMBL" id="FQXS01000024">
    <property type="protein sequence ID" value="SHI04461.1"/>
    <property type="molecule type" value="Genomic_DNA"/>
</dbReference>
<evidence type="ECO:0000313" key="6">
    <source>
        <dbReference type="Proteomes" id="UP000184139"/>
    </source>
</evidence>
<keyword evidence="3" id="KW-0175">Coiled coil</keyword>
<dbReference type="EC" id="2.7.7.65" evidence="1"/>
<dbReference type="NCBIfam" id="TIGR00254">
    <property type="entry name" value="GGDEF"/>
    <property type="match status" value="1"/>
</dbReference>
<feature type="coiled-coil region" evidence="3">
    <location>
        <begin position="13"/>
        <end position="40"/>
    </location>
</feature>
<feature type="domain" description="GGDEF" evidence="4">
    <location>
        <begin position="208"/>
        <end position="337"/>
    </location>
</feature>
<dbReference type="AlphaFoldDB" id="A0A1M5XXA0"/>
<gene>
    <name evidence="5" type="ORF">SAMN02745124_03436</name>
</gene>
<organism evidence="5 6">
    <name type="scientific">Desulfofustis glycolicus DSM 9705</name>
    <dbReference type="NCBI Taxonomy" id="1121409"/>
    <lineage>
        <taxon>Bacteria</taxon>
        <taxon>Pseudomonadati</taxon>
        <taxon>Thermodesulfobacteriota</taxon>
        <taxon>Desulfobulbia</taxon>
        <taxon>Desulfobulbales</taxon>
        <taxon>Desulfocapsaceae</taxon>
        <taxon>Desulfofustis</taxon>
    </lineage>
</organism>
<reference evidence="5 6" key="1">
    <citation type="submission" date="2016-11" db="EMBL/GenBank/DDBJ databases">
        <authorList>
            <person name="Jaros S."/>
            <person name="Januszkiewicz K."/>
            <person name="Wedrychowicz H."/>
        </authorList>
    </citation>
    <scope>NUCLEOTIDE SEQUENCE [LARGE SCALE GENOMIC DNA]</scope>
    <source>
        <strain evidence="5 6">DSM 9705</strain>
    </source>
</reference>
<dbReference type="PROSITE" id="PS50887">
    <property type="entry name" value="GGDEF"/>
    <property type="match status" value="1"/>
</dbReference>
<dbReference type="SUPFAM" id="SSF55073">
    <property type="entry name" value="Nucleotide cyclase"/>
    <property type="match status" value="1"/>
</dbReference>
<evidence type="ECO:0000259" key="4">
    <source>
        <dbReference type="PROSITE" id="PS50887"/>
    </source>
</evidence>
<dbReference type="FunFam" id="3.30.70.270:FF:000001">
    <property type="entry name" value="Diguanylate cyclase domain protein"/>
    <property type="match status" value="1"/>
</dbReference>
<dbReference type="CDD" id="cd01949">
    <property type="entry name" value="GGDEF"/>
    <property type="match status" value="1"/>
</dbReference>
<dbReference type="GO" id="GO:0052621">
    <property type="term" value="F:diguanylate cyclase activity"/>
    <property type="evidence" value="ECO:0007669"/>
    <property type="project" value="UniProtKB-EC"/>
</dbReference>
<evidence type="ECO:0000313" key="5">
    <source>
        <dbReference type="EMBL" id="SHI04461.1"/>
    </source>
</evidence>
<evidence type="ECO:0000256" key="2">
    <source>
        <dbReference type="ARBA" id="ARBA00034247"/>
    </source>
</evidence>
<dbReference type="Gene3D" id="3.30.70.270">
    <property type="match status" value="1"/>
</dbReference>
<dbReference type="Pfam" id="PF00990">
    <property type="entry name" value="GGDEF"/>
    <property type="match status" value="1"/>
</dbReference>
<dbReference type="InterPro" id="IPR050469">
    <property type="entry name" value="Diguanylate_Cyclase"/>
</dbReference>
<dbReference type="InterPro" id="IPR043128">
    <property type="entry name" value="Rev_trsase/Diguanyl_cyclase"/>
</dbReference>
<comment type="catalytic activity">
    <reaction evidence="2">
        <text>2 GTP = 3',3'-c-di-GMP + 2 diphosphate</text>
        <dbReference type="Rhea" id="RHEA:24898"/>
        <dbReference type="ChEBI" id="CHEBI:33019"/>
        <dbReference type="ChEBI" id="CHEBI:37565"/>
        <dbReference type="ChEBI" id="CHEBI:58805"/>
        <dbReference type="EC" id="2.7.7.65"/>
    </reaction>
</comment>
<dbReference type="SMART" id="SM00267">
    <property type="entry name" value="GGDEF"/>
    <property type="match status" value="1"/>
</dbReference>
<evidence type="ECO:0000256" key="1">
    <source>
        <dbReference type="ARBA" id="ARBA00012528"/>
    </source>
</evidence>
<dbReference type="InterPro" id="IPR029787">
    <property type="entry name" value="Nucleotide_cyclase"/>
</dbReference>
<dbReference type="PANTHER" id="PTHR45138:SF9">
    <property type="entry name" value="DIGUANYLATE CYCLASE DGCM-RELATED"/>
    <property type="match status" value="1"/>
</dbReference>
<protein>
    <recommendedName>
        <fullName evidence="1">diguanylate cyclase</fullName>
        <ecNumber evidence="1">2.7.7.65</ecNumber>
    </recommendedName>
</protein>
<keyword evidence="6" id="KW-1185">Reference proteome</keyword>
<dbReference type="STRING" id="1121409.SAMN02745124_03436"/>
<dbReference type="InterPro" id="IPR000160">
    <property type="entry name" value="GGDEF_dom"/>
</dbReference>
<dbReference type="PANTHER" id="PTHR45138">
    <property type="entry name" value="REGULATORY COMPONENTS OF SENSORY TRANSDUCTION SYSTEM"/>
    <property type="match status" value="1"/>
</dbReference>
<accession>A0A1M5XXA0</accession>
<name>A0A1M5XXA0_9BACT</name>